<evidence type="ECO:0000313" key="2">
    <source>
        <dbReference type="EMBL" id="HJA04518.1"/>
    </source>
</evidence>
<protein>
    <submittedName>
        <fullName evidence="2">CinA family protein</fullName>
    </submittedName>
</protein>
<dbReference type="InterPro" id="IPR008136">
    <property type="entry name" value="CinA_C"/>
</dbReference>
<dbReference type="EMBL" id="DXAM01000092">
    <property type="protein sequence ID" value="HJA04518.1"/>
    <property type="molecule type" value="Genomic_DNA"/>
</dbReference>
<organism evidence="2 3">
    <name type="scientific">Candidatus Microbacterium stercoravium</name>
    <dbReference type="NCBI Taxonomy" id="2838697"/>
    <lineage>
        <taxon>Bacteria</taxon>
        <taxon>Bacillati</taxon>
        <taxon>Actinomycetota</taxon>
        <taxon>Actinomycetes</taxon>
        <taxon>Micrococcales</taxon>
        <taxon>Microbacteriaceae</taxon>
        <taxon>Microbacterium</taxon>
    </lineage>
</organism>
<gene>
    <name evidence="2" type="ORF">H9800_06605</name>
</gene>
<dbReference type="Proteomes" id="UP000824220">
    <property type="component" value="Unassembled WGS sequence"/>
</dbReference>
<dbReference type="Gene3D" id="3.90.950.20">
    <property type="entry name" value="CinA-like"/>
    <property type="match status" value="1"/>
</dbReference>
<dbReference type="InterPro" id="IPR036653">
    <property type="entry name" value="CinA-like_C"/>
</dbReference>
<evidence type="ECO:0000259" key="1">
    <source>
        <dbReference type="Pfam" id="PF02464"/>
    </source>
</evidence>
<name>A0A9D2KIN1_9MICO</name>
<reference evidence="2" key="2">
    <citation type="submission" date="2021-04" db="EMBL/GenBank/DDBJ databases">
        <authorList>
            <person name="Gilroy R."/>
        </authorList>
    </citation>
    <scope>NUCLEOTIDE SEQUENCE</scope>
    <source>
        <strain evidence="2">ChiHjej8B7-3636</strain>
    </source>
</reference>
<sequence>MAPDPSAVALLAELRHRGWSIGTAESLTGGLVAAALIDVSGASASMRGGIVAYDTRVKRDMLGVERDLLEAHGAVHPEVAQQMAEGVRRVLSVDGSPVDVGLSTTGIAGPGSPDGQPVGLVYLGVATPKGYAGRRRVYEGTRDEIRRQATGDVLALALEALVGATQE</sequence>
<proteinExistence type="predicted"/>
<reference evidence="2" key="1">
    <citation type="journal article" date="2021" name="PeerJ">
        <title>Extensive microbial diversity within the chicken gut microbiome revealed by metagenomics and culture.</title>
        <authorList>
            <person name="Gilroy R."/>
            <person name="Ravi A."/>
            <person name="Getino M."/>
            <person name="Pursley I."/>
            <person name="Horton D.L."/>
            <person name="Alikhan N.F."/>
            <person name="Baker D."/>
            <person name="Gharbi K."/>
            <person name="Hall N."/>
            <person name="Watson M."/>
            <person name="Adriaenssens E.M."/>
            <person name="Foster-Nyarko E."/>
            <person name="Jarju S."/>
            <person name="Secka A."/>
            <person name="Antonio M."/>
            <person name="Oren A."/>
            <person name="Chaudhuri R.R."/>
            <person name="La Ragione R."/>
            <person name="Hildebrand F."/>
            <person name="Pallen M.J."/>
        </authorList>
    </citation>
    <scope>NUCLEOTIDE SEQUENCE</scope>
    <source>
        <strain evidence="2">ChiHjej8B7-3636</strain>
    </source>
</reference>
<dbReference type="SUPFAM" id="SSF142433">
    <property type="entry name" value="CinA-like"/>
    <property type="match status" value="1"/>
</dbReference>
<dbReference type="Pfam" id="PF02464">
    <property type="entry name" value="CinA"/>
    <property type="match status" value="1"/>
</dbReference>
<feature type="domain" description="CinA C-terminal" evidence="1">
    <location>
        <begin position="9"/>
        <end position="159"/>
    </location>
</feature>
<accession>A0A9D2KIN1</accession>
<evidence type="ECO:0000313" key="3">
    <source>
        <dbReference type="Proteomes" id="UP000824220"/>
    </source>
</evidence>
<dbReference type="NCBIfam" id="TIGR00199">
    <property type="entry name" value="PncC_domain"/>
    <property type="match status" value="1"/>
</dbReference>
<comment type="caution">
    <text evidence="2">The sequence shown here is derived from an EMBL/GenBank/DDBJ whole genome shotgun (WGS) entry which is preliminary data.</text>
</comment>
<dbReference type="AlphaFoldDB" id="A0A9D2KIN1"/>